<dbReference type="VEuPathDB" id="VectorBase:RPRC014303"/>
<dbReference type="EMBL" id="ACPB03008187">
    <property type="status" value="NOT_ANNOTATED_CDS"/>
    <property type="molecule type" value="Genomic_DNA"/>
</dbReference>
<keyword evidence="1" id="KW-0175">Coiled coil</keyword>
<feature type="compositionally biased region" description="Basic and acidic residues" evidence="2">
    <location>
        <begin position="48"/>
        <end position="58"/>
    </location>
</feature>
<evidence type="ECO:0000256" key="1">
    <source>
        <dbReference type="SAM" id="Coils"/>
    </source>
</evidence>
<dbReference type="AlphaFoldDB" id="T1IDD3"/>
<evidence type="ECO:0000313" key="4">
    <source>
        <dbReference type="Proteomes" id="UP000015103"/>
    </source>
</evidence>
<name>T1IDD3_RHOPR</name>
<feature type="region of interest" description="Disordered" evidence="2">
    <location>
        <begin position="39"/>
        <end position="58"/>
    </location>
</feature>
<protein>
    <recommendedName>
        <fullName evidence="5">Retrotransposon gag domain-containing protein</fullName>
    </recommendedName>
</protein>
<dbReference type="Proteomes" id="UP000015103">
    <property type="component" value="Unassembled WGS sequence"/>
</dbReference>
<keyword evidence="4" id="KW-1185">Reference proteome</keyword>
<dbReference type="InParanoid" id="T1IDD3"/>
<dbReference type="STRING" id="13249.T1IDD3"/>
<evidence type="ECO:0000256" key="2">
    <source>
        <dbReference type="SAM" id="MobiDB-lite"/>
    </source>
</evidence>
<dbReference type="eggNOG" id="ENOG502SC2G">
    <property type="taxonomic scope" value="Eukaryota"/>
</dbReference>
<dbReference type="HOGENOM" id="CLU_1279063_0_0_1"/>
<sequence length="216" mass="24291">MEALRREVEELRRANRELQTLDEERLRMEGELTTLRTMVGTDGPSLASERESTGHSGRREMGLQALIKPWSGETGAPPAKDFLNEIEMVAESGAGTDHDKRLICKLKTTGAAAVFVSSHPIFSAAVSSFEDYKRAILERFQDHRTPEQNLLALNSVSQRRGEGVREFADRCSTFVELYSVRPYWAKAREDLGVIGAHGLLLQDPDEVKELQCCRRM</sequence>
<proteinExistence type="predicted"/>
<organism evidence="3 4">
    <name type="scientific">Rhodnius prolixus</name>
    <name type="common">Triatomid bug</name>
    <dbReference type="NCBI Taxonomy" id="13249"/>
    <lineage>
        <taxon>Eukaryota</taxon>
        <taxon>Metazoa</taxon>
        <taxon>Ecdysozoa</taxon>
        <taxon>Arthropoda</taxon>
        <taxon>Hexapoda</taxon>
        <taxon>Insecta</taxon>
        <taxon>Pterygota</taxon>
        <taxon>Neoptera</taxon>
        <taxon>Paraneoptera</taxon>
        <taxon>Hemiptera</taxon>
        <taxon>Heteroptera</taxon>
        <taxon>Panheteroptera</taxon>
        <taxon>Cimicomorpha</taxon>
        <taxon>Reduviidae</taxon>
        <taxon>Triatominae</taxon>
        <taxon>Rhodnius</taxon>
    </lineage>
</organism>
<accession>T1IDD3</accession>
<dbReference type="EnsemblMetazoa" id="RPRC014303-RA">
    <property type="protein sequence ID" value="RPRC014303-PA"/>
    <property type="gene ID" value="RPRC014303"/>
</dbReference>
<feature type="coiled-coil region" evidence="1">
    <location>
        <begin position="1"/>
        <end position="31"/>
    </location>
</feature>
<reference evidence="3" key="1">
    <citation type="submission" date="2015-05" db="UniProtKB">
        <authorList>
            <consortium name="EnsemblMetazoa"/>
        </authorList>
    </citation>
    <scope>IDENTIFICATION</scope>
</reference>
<evidence type="ECO:0000313" key="3">
    <source>
        <dbReference type="EnsemblMetazoa" id="RPRC014303-PA"/>
    </source>
</evidence>
<evidence type="ECO:0008006" key="5">
    <source>
        <dbReference type="Google" id="ProtNLM"/>
    </source>
</evidence>